<reference evidence="1" key="1">
    <citation type="journal article" date="2021" name="Proc. Natl. Acad. Sci. U.S.A.">
        <title>Three genomes in the algal genus Volvox reveal the fate of a haploid sex-determining region after a transition to homothallism.</title>
        <authorList>
            <person name="Yamamoto K."/>
            <person name="Hamaji T."/>
            <person name="Kawai-Toyooka H."/>
            <person name="Matsuzaki R."/>
            <person name="Takahashi F."/>
            <person name="Nishimura Y."/>
            <person name="Kawachi M."/>
            <person name="Noguchi H."/>
            <person name="Minakuchi Y."/>
            <person name="Umen J.G."/>
            <person name="Toyoda A."/>
            <person name="Nozaki H."/>
        </authorList>
    </citation>
    <scope>NUCLEOTIDE SEQUENCE</scope>
    <source>
        <strain evidence="1">NIES-3785</strain>
    </source>
</reference>
<accession>A0A8J4LQU5</accession>
<dbReference type="EMBL" id="BNCQ01000021">
    <property type="protein sequence ID" value="GIM06469.1"/>
    <property type="molecule type" value="Genomic_DNA"/>
</dbReference>
<gene>
    <name evidence="1" type="ORF">Vretimale_10712</name>
</gene>
<proteinExistence type="predicted"/>
<protein>
    <submittedName>
        <fullName evidence="1">Uncharacterized protein</fullName>
    </submittedName>
</protein>
<evidence type="ECO:0000313" key="2">
    <source>
        <dbReference type="Proteomes" id="UP000722791"/>
    </source>
</evidence>
<dbReference type="PANTHER" id="PTHR15600">
    <property type="entry name" value="SACSIN"/>
    <property type="match status" value="1"/>
</dbReference>
<feature type="non-terminal residue" evidence="1">
    <location>
        <position position="189"/>
    </location>
</feature>
<feature type="non-terminal residue" evidence="1">
    <location>
        <position position="1"/>
    </location>
</feature>
<dbReference type="PANTHER" id="PTHR15600:SF42">
    <property type="entry name" value="SACSIN"/>
    <property type="match status" value="1"/>
</dbReference>
<evidence type="ECO:0000313" key="1">
    <source>
        <dbReference type="EMBL" id="GIM06469.1"/>
    </source>
</evidence>
<dbReference type="Proteomes" id="UP000722791">
    <property type="component" value="Unassembled WGS sequence"/>
</dbReference>
<dbReference type="InterPro" id="IPR052972">
    <property type="entry name" value="Sacsin_chaperone_reg"/>
</dbReference>
<comment type="caution">
    <text evidence="1">The sequence shown here is derived from an EMBL/GenBank/DDBJ whole genome shotgun (WGS) entry which is preliminary data.</text>
</comment>
<organism evidence="1 2">
    <name type="scientific">Volvox reticuliferus</name>
    <dbReference type="NCBI Taxonomy" id="1737510"/>
    <lineage>
        <taxon>Eukaryota</taxon>
        <taxon>Viridiplantae</taxon>
        <taxon>Chlorophyta</taxon>
        <taxon>core chlorophytes</taxon>
        <taxon>Chlorophyceae</taxon>
        <taxon>CS clade</taxon>
        <taxon>Chlamydomonadales</taxon>
        <taxon>Volvocaceae</taxon>
        <taxon>Volvox</taxon>
    </lineage>
</organism>
<sequence length="189" mass="20221">NHGTKMVPWVGVAARVPYANVGGDAGELETAITPRRDAGKGGDVDNNLDGRAFCFLPLPIRTGLPVHVNGYFELSSNRRDIWYGGDMSGAGAARSSWNVALMADALAPCYARVIVAVARRLGPGQQLYGLLPSLDTPQPWSHLVSALYQQHLGTLPIVWTRAGGGRWISPTETLFSDAACAAEPLLRNL</sequence>
<dbReference type="AlphaFoldDB" id="A0A8J4LQU5"/>
<dbReference type="GO" id="GO:0030544">
    <property type="term" value="F:Hsp70 protein binding"/>
    <property type="evidence" value="ECO:0007669"/>
    <property type="project" value="TreeGrafter"/>
</dbReference>
<name>A0A8J4LQU5_9CHLO</name>